<evidence type="ECO:0000256" key="1">
    <source>
        <dbReference type="SAM" id="SignalP"/>
    </source>
</evidence>
<dbReference type="Proteomes" id="UP000222054">
    <property type="component" value="Unassembled WGS sequence"/>
</dbReference>
<dbReference type="PROSITE" id="PS51257">
    <property type="entry name" value="PROKAR_LIPOPROTEIN"/>
    <property type="match status" value="1"/>
</dbReference>
<feature type="signal peptide" evidence="1">
    <location>
        <begin position="1"/>
        <end position="18"/>
    </location>
</feature>
<organism evidence="3 4">
    <name type="scientific">Bacillus cereus</name>
    <dbReference type="NCBI Taxonomy" id="1396"/>
    <lineage>
        <taxon>Bacteria</taxon>
        <taxon>Bacillati</taxon>
        <taxon>Bacillota</taxon>
        <taxon>Bacilli</taxon>
        <taxon>Bacillales</taxon>
        <taxon>Bacillaceae</taxon>
        <taxon>Bacillus</taxon>
        <taxon>Bacillus cereus group</taxon>
    </lineage>
</organism>
<name>A0A2B9E739_BACCE</name>
<evidence type="ECO:0000313" key="3">
    <source>
        <dbReference type="EMBL" id="PGM95159.1"/>
    </source>
</evidence>
<dbReference type="InterPro" id="IPR032693">
    <property type="entry name" value="YtkA-like_dom"/>
</dbReference>
<sequence length="243" mass="27479">MKMKKLIITLFIAMLALAGCNTNKEEPKKEQKLEGIKVAIQTNPKEIKPGEKTEVQALVTQGKERVTDADDVKFEIWKDGDEKHEMLNGKHKGKGVYAVEKTFETDGVYHIIPHTNAREMHVMPEEKVVVGNAKVEDAKKEDAHGDHKSDTMIHLMAGDVKANAESTMKVHLKQKEEALTGAEVQLEIWKDGVEKHEFIPAKEGNKGEYESKHTFKENGAYKVKVHVRKGELHEHKEETVEVK</sequence>
<reference evidence="3 4" key="1">
    <citation type="submission" date="2017-09" db="EMBL/GenBank/DDBJ databases">
        <title>Large-scale bioinformatics analysis of Bacillus genomes uncovers conserved roles of natural products in bacterial physiology.</title>
        <authorList>
            <consortium name="Agbiome Team Llc"/>
            <person name="Bleich R.M."/>
            <person name="Grubbs K.J."/>
            <person name="Santa Maria K.C."/>
            <person name="Allen S.E."/>
            <person name="Farag S."/>
            <person name="Shank E.A."/>
            <person name="Bowers A."/>
        </authorList>
    </citation>
    <scope>NUCLEOTIDE SEQUENCE [LARGE SCALE GENOMIC DNA]</scope>
    <source>
        <strain evidence="3 4">AFS053130</strain>
    </source>
</reference>
<gene>
    <name evidence="3" type="ORF">CN958_09010</name>
</gene>
<dbReference type="RefSeq" id="WP_098776624.1">
    <property type="nucleotide sequence ID" value="NZ_NUHO01000033.1"/>
</dbReference>
<feature type="domain" description="YtkA-like" evidence="2">
    <location>
        <begin position="31"/>
        <end position="114"/>
    </location>
</feature>
<dbReference type="EMBL" id="NUHO01000033">
    <property type="protein sequence ID" value="PGM95159.1"/>
    <property type="molecule type" value="Genomic_DNA"/>
</dbReference>
<feature type="chain" id="PRO_5038575875" description="YtkA-like domain-containing protein" evidence="1">
    <location>
        <begin position="19"/>
        <end position="243"/>
    </location>
</feature>
<dbReference type="Pfam" id="PF13115">
    <property type="entry name" value="YtkA"/>
    <property type="match status" value="2"/>
</dbReference>
<accession>A0A2B9E739</accession>
<evidence type="ECO:0000259" key="2">
    <source>
        <dbReference type="Pfam" id="PF13115"/>
    </source>
</evidence>
<protein>
    <recommendedName>
        <fullName evidence="2">YtkA-like domain-containing protein</fullName>
    </recommendedName>
</protein>
<evidence type="ECO:0000313" key="4">
    <source>
        <dbReference type="Proteomes" id="UP000222054"/>
    </source>
</evidence>
<comment type="caution">
    <text evidence="3">The sequence shown here is derived from an EMBL/GenBank/DDBJ whole genome shotgun (WGS) entry which is preliminary data.</text>
</comment>
<dbReference type="AlphaFoldDB" id="A0A2B9E739"/>
<proteinExistence type="predicted"/>
<keyword evidence="1" id="KW-0732">Signal</keyword>
<feature type="domain" description="YtkA-like" evidence="2">
    <location>
        <begin position="155"/>
        <end position="226"/>
    </location>
</feature>